<dbReference type="Proteomes" id="UP000410492">
    <property type="component" value="Unassembled WGS sequence"/>
</dbReference>
<dbReference type="AlphaFoldDB" id="A0A653BGT7"/>
<name>A0A653BGT7_CALMS</name>
<proteinExistence type="predicted"/>
<reference evidence="1 2" key="1">
    <citation type="submission" date="2019-01" db="EMBL/GenBank/DDBJ databases">
        <authorList>
            <person name="Sayadi A."/>
        </authorList>
    </citation>
    <scope>NUCLEOTIDE SEQUENCE [LARGE SCALE GENOMIC DNA]</scope>
</reference>
<gene>
    <name evidence="1" type="ORF">CALMAC_LOCUS843</name>
</gene>
<feature type="non-terminal residue" evidence="1">
    <location>
        <position position="1"/>
    </location>
</feature>
<organism evidence="1 2">
    <name type="scientific">Callosobruchus maculatus</name>
    <name type="common">Southern cowpea weevil</name>
    <name type="synonym">Pulse bruchid</name>
    <dbReference type="NCBI Taxonomy" id="64391"/>
    <lineage>
        <taxon>Eukaryota</taxon>
        <taxon>Metazoa</taxon>
        <taxon>Ecdysozoa</taxon>
        <taxon>Arthropoda</taxon>
        <taxon>Hexapoda</taxon>
        <taxon>Insecta</taxon>
        <taxon>Pterygota</taxon>
        <taxon>Neoptera</taxon>
        <taxon>Endopterygota</taxon>
        <taxon>Coleoptera</taxon>
        <taxon>Polyphaga</taxon>
        <taxon>Cucujiformia</taxon>
        <taxon>Chrysomeloidea</taxon>
        <taxon>Chrysomelidae</taxon>
        <taxon>Bruchinae</taxon>
        <taxon>Bruchini</taxon>
        <taxon>Callosobruchus</taxon>
    </lineage>
</organism>
<sequence length="41" mass="5333">EYTRRRQFDLNVQKRLKFLSEFVRICRYFSTCWLFFHVVWN</sequence>
<evidence type="ECO:0000313" key="2">
    <source>
        <dbReference type="Proteomes" id="UP000410492"/>
    </source>
</evidence>
<keyword evidence="2" id="KW-1185">Reference proteome</keyword>
<accession>A0A653BGT7</accession>
<dbReference type="EMBL" id="CAACVG010000959">
    <property type="protein sequence ID" value="VEN34751.1"/>
    <property type="molecule type" value="Genomic_DNA"/>
</dbReference>
<evidence type="ECO:0000313" key="1">
    <source>
        <dbReference type="EMBL" id="VEN34751.1"/>
    </source>
</evidence>
<protein>
    <submittedName>
        <fullName evidence="1">Uncharacterized protein</fullName>
    </submittedName>
</protein>